<sequence>MGMKQRRYAVDVQGLAQPIRIAHVSDLHEHAYEEVLAALEKEKPDVILCTGDMLERHTRNGQRRLKRRKIEKPHHILYWFISKEGLPDGGMRFFQRCVAIAPTFYSLGNHEKYIQEEDRARLRQWGVRIVDNSDLEMDWKGRPIRIGGLSTKADWNWCAAFSRKPGVKILMVHHPEYVAGRILSDAGIGPLDLILSGHAHGGQCRLFDWGLFAPGQGLFPPYTRGMRKTNKGHWLISAGLSNTVKLPRFNNPKELLFVTLMPK</sequence>
<dbReference type="EMBL" id="SRYG01000012">
    <property type="protein sequence ID" value="TGY65874.1"/>
    <property type="molecule type" value="Genomic_DNA"/>
</dbReference>
<evidence type="ECO:0000313" key="1">
    <source>
        <dbReference type="EMBL" id="TGY65874.1"/>
    </source>
</evidence>
<gene>
    <name evidence="1" type="ORF">E5336_06895</name>
</gene>
<name>A0AC61R7M7_9FIRM</name>
<organism evidence="1 2">
    <name type="scientific">Dubosiella muris</name>
    <dbReference type="NCBI Taxonomy" id="3038133"/>
    <lineage>
        <taxon>Bacteria</taxon>
        <taxon>Bacillati</taxon>
        <taxon>Bacillota</taxon>
        <taxon>Erysipelotrichia</taxon>
        <taxon>Erysipelotrichales</taxon>
        <taxon>Erysipelotrichaceae</taxon>
        <taxon>Dubosiella</taxon>
    </lineage>
</organism>
<reference evidence="1" key="1">
    <citation type="submission" date="2019-04" db="EMBL/GenBank/DDBJ databases">
        <title>Microbes associate with the intestines of laboratory mice.</title>
        <authorList>
            <person name="Navarre W."/>
            <person name="Wong E."/>
            <person name="Huang K."/>
            <person name="Tropini C."/>
            <person name="Ng K."/>
            <person name="Yu B."/>
        </authorList>
    </citation>
    <scope>NUCLEOTIDE SEQUENCE</scope>
    <source>
        <strain evidence="1">NM09_H32</strain>
    </source>
</reference>
<accession>A0AC61R7M7</accession>
<proteinExistence type="predicted"/>
<comment type="caution">
    <text evidence="1">The sequence shown here is derived from an EMBL/GenBank/DDBJ whole genome shotgun (WGS) entry which is preliminary data.</text>
</comment>
<protein>
    <submittedName>
        <fullName evidence="1">Serine/threonine protein phosphatase</fullName>
    </submittedName>
</protein>
<evidence type="ECO:0000313" key="2">
    <source>
        <dbReference type="Proteomes" id="UP000308836"/>
    </source>
</evidence>
<dbReference type="Proteomes" id="UP000308836">
    <property type="component" value="Unassembled WGS sequence"/>
</dbReference>
<keyword evidence="2" id="KW-1185">Reference proteome</keyword>